<dbReference type="PROSITE" id="PS51178">
    <property type="entry name" value="PASTA"/>
    <property type="match status" value="2"/>
</dbReference>
<dbReference type="InterPro" id="IPR005543">
    <property type="entry name" value="PASTA_dom"/>
</dbReference>
<dbReference type="CDD" id="cd14014">
    <property type="entry name" value="STKc_PknB_like"/>
    <property type="match status" value="1"/>
</dbReference>
<evidence type="ECO:0000256" key="6">
    <source>
        <dbReference type="ARBA" id="ARBA00022840"/>
    </source>
</evidence>
<keyword evidence="3" id="KW-0677">Repeat</keyword>
<organism evidence="13 14">
    <name type="scientific">Candidatus Nitrosymbiomonas proteolyticus</name>
    <dbReference type="NCBI Taxonomy" id="2608984"/>
    <lineage>
        <taxon>Bacteria</taxon>
        <taxon>Bacillati</taxon>
        <taxon>Armatimonadota</taxon>
        <taxon>Armatimonadota incertae sedis</taxon>
        <taxon>Candidatus Nitrosymbiomonas</taxon>
    </lineage>
</organism>
<evidence type="ECO:0000256" key="10">
    <source>
        <dbReference type="SAM" id="Phobius"/>
    </source>
</evidence>
<evidence type="ECO:0000256" key="8">
    <source>
        <dbReference type="ARBA" id="ARBA00048679"/>
    </source>
</evidence>
<evidence type="ECO:0000256" key="2">
    <source>
        <dbReference type="ARBA" id="ARBA00022679"/>
    </source>
</evidence>
<evidence type="ECO:0000256" key="3">
    <source>
        <dbReference type="ARBA" id="ARBA00022737"/>
    </source>
</evidence>
<accession>A0A809S2G0</accession>
<dbReference type="Gene3D" id="3.30.10.20">
    <property type="match status" value="2"/>
</dbReference>
<keyword evidence="6" id="KW-0067">ATP-binding</keyword>
<evidence type="ECO:0000256" key="5">
    <source>
        <dbReference type="ARBA" id="ARBA00022777"/>
    </source>
</evidence>
<dbReference type="Gene3D" id="3.30.200.20">
    <property type="entry name" value="Phosphorylase Kinase, domain 1"/>
    <property type="match status" value="1"/>
</dbReference>
<keyword evidence="2" id="KW-0808">Transferase</keyword>
<feature type="transmembrane region" description="Helical" evidence="10">
    <location>
        <begin position="324"/>
        <end position="346"/>
    </location>
</feature>
<feature type="domain" description="PASTA" evidence="12">
    <location>
        <begin position="350"/>
        <end position="417"/>
    </location>
</feature>
<evidence type="ECO:0000256" key="7">
    <source>
        <dbReference type="ARBA" id="ARBA00047899"/>
    </source>
</evidence>
<dbReference type="SUPFAM" id="SSF56112">
    <property type="entry name" value="Protein kinase-like (PK-like)"/>
    <property type="match status" value="1"/>
</dbReference>
<proteinExistence type="predicted"/>
<evidence type="ECO:0000313" key="14">
    <source>
        <dbReference type="Proteomes" id="UP000662873"/>
    </source>
</evidence>
<comment type="catalytic activity">
    <reaction evidence="7">
        <text>L-threonyl-[protein] + ATP = O-phospho-L-threonyl-[protein] + ADP + H(+)</text>
        <dbReference type="Rhea" id="RHEA:46608"/>
        <dbReference type="Rhea" id="RHEA-COMP:11060"/>
        <dbReference type="Rhea" id="RHEA-COMP:11605"/>
        <dbReference type="ChEBI" id="CHEBI:15378"/>
        <dbReference type="ChEBI" id="CHEBI:30013"/>
        <dbReference type="ChEBI" id="CHEBI:30616"/>
        <dbReference type="ChEBI" id="CHEBI:61977"/>
        <dbReference type="ChEBI" id="CHEBI:456216"/>
        <dbReference type="EC" id="2.7.11.1"/>
    </reaction>
</comment>
<keyword evidence="5 13" id="KW-0418">Kinase</keyword>
<evidence type="ECO:0000256" key="4">
    <source>
        <dbReference type="ARBA" id="ARBA00022741"/>
    </source>
</evidence>
<dbReference type="SMART" id="SM00740">
    <property type="entry name" value="PASTA"/>
    <property type="match status" value="2"/>
</dbReference>
<dbReference type="PANTHER" id="PTHR43289:SF6">
    <property type="entry name" value="SERINE_THREONINE-PROTEIN KINASE NEKL-3"/>
    <property type="match status" value="1"/>
</dbReference>
<gene>
    <name evidence="13" type="ORF">NPRO_02610</name>
</gene>
<sequence>MIGRVLRIRYDVVQLIGDGPVFRSYVARDRVQGREVCIREFKPPFDKEPEFVNAVRKCVDSLGDVKHPSVERLLEVDEDEGTPFIVGELSAGSSLAERIRRLAPFSVSVAVSTAVSICEGLTALHDAGIVHGDVGEPNIWVSTTGEARLQLAGLWQAYSASQTAGGVVLPAMAPSLAPEVSQGAMPSPSSDVYGVGVILFHLLTGRMPYHAEHPVALAMKHISEPIPSTRSINPSVPVALDRVVQRALAKNPEERYQTAAGLLSDLRMIRDALRFGRKPTTSDSPRRDEKPTQVAPAMSAARRPRSKPDEKEWEESEPRDVPTWLVMAMVFLGSLVVFMLAGWLFFNLSRPRAIVVPDVTRLTLREAQDRLQSAQLRVRVARRESNEEVPADTVLESEPPAGAKVYEGNTVQLVVSAGSRFVDVPDLRGRTLDSARELLDTIGLKLDERIEEQRDRDMEPGTILAQAPPPRQRAERGTAVRVTVASDRSTSTSAEANKRYLFTIRIRLRDIESSVMLRVDLADSRGTRTVYENEHSPEELVEITAEGQGPQATFSIYYDNELVKQVTKDSAEPDTGEET</sequence>
<reference evidence="13" key="1">
    <citation type="journal article" name="DNA Res.">
        <title>The physiological potential of anammox bacteria as revealed by their core genome structure.</title>
        <authorList>
            <person name="Okubo T."/>
            <person name="Toyoda A."/>
            <person name="Fukuhara K."/>
            <person name="Uchiyama I."/>
            <person name="Harigaya Y."/>
            <person name="Kuroiwa M."/>
            <person name="Suzuki T."/>
            <person name="Murakami Y."/>
            <person name="Suwa Y."/>
            <person name="Takami H."/>
        </authorList>
    </citation>
    <scope>NUCLEOTIDE SEQUENCE</scope>
    <source>
        <strain evidence="13">317325-2</strain>
    </source>
</reference>
<keyword evidence="10" id="KW-0812">Transmembrane</keyword>
<dbReference type="GO" id="GO:0005524">
    <property type="term" value="F:ATP binding"/>
    <property type="evidence" value="ECO:0007669"/>
    <property type="project" value="UniProtKB-KW"/>
</dbReference>
<name>A0A809S2G0_9BACT</name>
<feature type="domain" description="Protein kinase" evidence="11">
    <location>
        <begin position="10"/>
        <end position="268"/>
    </location>
</feature>
<dbReference type="PANTHER" id="PTHR43289">
    <property type="entry name" value="MITOGEN-ACTIVATED PROTEIN KINASE KINASE KINASE 20-RELATED"/>
    <property type="match status" value="1"/>
</dbReference>
<protein>
    <recommendedName>
        <fullName evidence="1">non-specific serine/threonine protein kinase</fullName>
        <ecNumber evidence="1">2.7.11.1</ecNumber>
    </recommendedName>
</protein>
<dbReference type="EMBL" id="AP021858">
    <property type="protein sequence ID" value="BBO22666.1"/>
    <property type="molecule type" value="Genomic_DNA"/>
</dbReference>
<feature type="region of interest" description="Disordered" evidence="9">
    <location>
        <begin position="275"/>
        <end position="318"/>
    </location>
</feature>
<comment type="catalytic activity">
    <reaction evidence="8">
        <text>L-seryl-[protein] + ATP = O-phospho-L-seryl-[protein] + ADP + H(+)</text>
        <dbReference type="Rhea" id="RHEA:17989"/>
        <dbReference type="Rhea" id="RHEA-COMP:9863"/>
        <dbReference type="Rhea" id="RHEA-COMP:11604"/>
        <dbReference type="ChEBI" id="CHEBI:15378"/>
        <dbReference type="ChEBI" id="CHEBI:29999"/>
        <dbReference type="ChEBI" id="CHEBI:30616"/>
        <dbReference type="ChEBI" id="CHEBI:83421"/>
        <dbReference type="ChEBI" id="CHEBI:456216"/>
        <dbReference type="EC" id="2.7.11.1"/>
    </reaction>
</comment>
<dbReference type="PROSITE" id="PS50011">
    <property type="entry name" value="PROTEIN_KINASE_DOM"/>
    <property type="match status" value="1"/>
</dbReference>
<dbReference type="InterPro" id="IPR011009">
    <property type="entry name" value="Kinase-like_dom_sf"/>
</dbReference>
<dbReference type="Proteomes" id="UP000662873">
    <property type="component" value="Chromosome"/>
</dbReference>
<evidence type="ECO:0000313" key="13">
    <source>
        <dbReference type="EMBL" id="BBO22666.1"/>
    </source>
</evidence>
<dbReference type="CDD" id="cd06577">
    <property type="entry name" value="PASTA_pknB"/>
    <property type="match status" value="2"/>
</dbReference>
<dbReference type="AlphaFoldDB" id="A0A809S2G0"/>
<dbReference type="GO" id="GO:0004674">
    <property type="term" value="F:protein serine/threonine kinase activity"/>
    <property type="evidence" value="ECO:0007669"/>
    <property type="project" value="UniProtKB-KW"/>
</dbReference>
<evidence type="ECO:0000259" key="12">
    <source>
        <dbReference type="PROSITE" id="PS51178"/>
    </source>
</evidence>
<evidence type="ECO:0000256" key="1">
    <source>
        <dbReference type="ARBA" id="ARBA00012513"/>
    </source>
</evidence>
<dbReference type="InterPro" id="IPR000719">
    <property type="entry name" value="Prot_kinase_dom"/>
</dbReference>
<evidence type="ECO:0000256" key="9">
    <source>
        <dbReference type="SAM" id="MobiDB-lite"/>
    </source>
</evidence>
<dbReference type="Gene3D" id="1.10.510.10">
    <property type="entry name" value="Transferase(Phosphotransferase) domain 1"/>
    <property type="match status" value="1"/>
</dbReference>
<feature type="domain" description="PASTA" evidence="12">
    <location>
        <begin position="418"/>
        <end position="486"/>
    </location>
</feature>
<dbReference type="Pfam" id="PF00069">
    <property type="entry name" value="Pkinase"/>
    <property type="match status" value="1"/>
</dbReference>
<keyword evidence="4" id="KW-0547">Nucleotide-binding</keyword>
<dbReference type="Pfam" id="PF03793">
    <property type="entry name" value="PASTA"/>
    <property type="match status" value="2"/>
</dbReference>
<dbReference type="KEGG" id="npy:NPRO_02610"/>
<dbReference type="EC" id="2.7.11.1" evidence="1"/>
<feature type="compositionally biased region" description="Basic and acidic residues" evidence="9">
    <location>
        <begin position="306"/>
        <end position="318"/>
    </location>
</feature>
<evidence type="ECO:0000259" key="11">
    <source>
        <dbReference type="PROSITE" id="PS50011"/>
    </source>
</evidence>
<keyword evidence="10" id="KW-1133">Transmembrane helix</keyword>
<keyword evidence="10" id="KW-0472">Membrane</keyword>
<keyword evidence="13" id="KW-0723">Serine/threonine-protein kinase</keyword>